<dbReference type="RefSeq" id="WP_007550823.1">
    <property type="nucleotide sequence ID" value="NZ_AFPU01000001.1"/>
</dbReference>
<organism evidence="2 3">
    <name type="scientific">Nitrosarchaeum koreense MY1</name>
    <dbReference type="NCBI Taxonomy" id="1001994"/>
    <lineage>
        <taxon>Archaea</taxon>
        <taxon>Nitrososphaerota</taxon>
        <taxon>Nitrososphaeria</taxon>
        <taxon>Nitrosopumilales</taxon>
        <taxon>Nitrosopumilaceae</taxon>
        <taxon>Nitrosarchaeum</taxon>
    </lineage>
</organism>
<dbReference type="Pfam" id="PF24365">
    <property type="entry name" value="DUF7521"/>
    <property type="match status" value="1"/>
</dbReference>
<dbReference type="InterPro" id="IPR055943">
    <property type="entry name" value="DUF7521"/>
</dbReference>
<sequence>MSGEIHYVTIAIHLIVGFVLVFFATKAFKKTKYPPMALLALGFSLIVVGDTIIGDIVEFLEQGVFGEILEEGVEIAGFIILILAVKRS</sequence>
<feature type="transmembrane region" description="Helical" evidence="1">
    <location>
        <begin position="6"/>
        <end position="24"/>
    </location>
</feature>
<keyword evidence="1" id="KW-0812">Transmembrane</keyword>
<keyword evidence="1" id="KW-0472">Membrane</keyword>
<dbReference type="OrthoDB" id="11396at2157"/>
<name>F9CXE6_9ARCH</name>
<keyword evidence="1" id="KW-1133">Transmembrane helix</keyword>
<reference evidence="2 3" key="1">
    <citation type="journal article" date="2011" name="J. Bacteriol.">
        <title>Genome Sequence of an Ammonia-Oxidizing Soil Archaeon, "Candidatus Nitrosoarchaeum koreensis" MY1.</title>
        <authorList>
            <person name="Kim B.K."/>
            <person name="Jung M.Y."/>
            <person name="Yu D.S."/>
            <person name="Park S.J."/>
            <person name="Oh T.K."/>
            <person name="Rhee S.K."/>
            <person name="Kim J.F."/>
        </authorList>
    </citation>
    <scope>NUCLEOTIDE SEQUENCE [LARGE SCALE GENOMIC DNA]</scope>
    <source>
        <strain evidence="2 3">MY1</strain>
    </source>
</reference>
<protein>
    <submittedName>
        <fullName evidence="2">Uncharacterized protein</fullName>
    </submittedName>
</protein>
<accession>F9CXE6</accession>
<keyword evidence="3" id="KW-1185">Reference proteome</keyword>
<proteinExistence type="predicted"/>
<gene>
    <name evidence="2" type="ORF">MY1_1190</name>
</gene>
<comment type="caution">
    <text evidence="2">The sequence shown here is derived from an EMBL/GenBank/DDBJ whole genome shotgun (WGS) entry which is preliminary data.</text>
</comment>
<dbReference type="AlphaFoldDB" id="F9CXE6"/>
<feature type="transmembrane region" description="Helical" evidence="1">
    <location>
        <begin position="36"/>
        <end position="57"/>
    </location>
</feature>
<dbReference type="Proteomes" id="UP000004440">
    <property type="component" value="Unassembled WGS sequence"/>
</dbReference>
<evidence type="ECO:0000313" key="2">
    <source>
        <dbReference type="EMBL" id="EGP93948.1"/>
    </source>
</evidence>
<evidence type="ECO:0000256" key="1">
    <source>
        <dbReference type="SAM" id="Phobius"/>
    </source>
</evidence>
<evidence type="ECO:0000313" key="3">
    <source>
        <dbReference type="Proteomes" id="UP000004440"/>
    </source>
</evidence>
<feature type="transmembrane region" description="Helical" evidence="1">
    <location>
        <begin position="63"/>
        <end position="85"/>
    </location>
</feature>
<dbReference type="STRING" id="1001994.MY1_1190"/>
<dbReference type="EMBL" id="AFPU01000001">
    <property type="protein sequence ID" value="EGP93948.1"/>
    <property type="molecule type" value="Genomic_DNA"/>
</dbReference>